<protein>
    <submittedName>
        <fullName evidence="2">Uncharacterized protein</fullName>
    </submittedName>
</protein>
<evidence type="ECO:0000256" key="1">
    <source>
        <dbReference type="SAM" id="Phobius"/>
    </source>
</evidence>
<evidence type="ECO:0000313" key="3">
    <source>
        <dbReference type="Proteomes" id="UP000199205"/>
    </source>
</evidence>
<dbReference type="EMBL" id="FMAF01000005">
    <property type="protein sequence ID" value="SCB25701.1"/>
    <property type="molecule type" value="Genomic_DNA"/>
</dbReference>
<gene>
    <name evidence="2" type="ORF">GA0061101_10545</name>
</gene>
<dbReference type="Proteomes" id="UP000199205">
    <property type="component" value="Unassembled WGS sequence"/>
</dbReference>
<reference evidence="2 3" key="1">
    <citation type="submission" date="2016-08" db="EMBL/GenBank/DDBJ databases">
        <authorList>
            <person name="Seilhamer J.J."/>
        </authorList>
    </citation>
    <scope>NUCLEOTIDE SEQUENCE [LARGE SCALE GENOMIC DNA]</scope>
    <source>
        <strain evidence="2 3">P1-7</strain>
    </source>
</reference>
<keyword evidence="1" id="KW-1133">Transmembrane helix</keyword>
<feature type="transmembrane region" description="Helical" evidence="1">
    <location>
        <begin position="41"/>
        <end position="62"/>
    </location>
</feature>
<proteinExistence type="predicted"/>
<sequence length="64" mass="6852">MSRFMHAGVPADPLQRPRAATLAASGWRISSQALLDGLHAVAPRLGLVFLIAGVLQMLLHWAGH</sequence>
<keyword evidence="1" id="KW-0812">Transmembrane</keyword>
<keyword evidence="1" id="KW-0472">Membrane</keyword>
<evidence type="ECO:0000313" key="2">
    <source>
        <dbReference type="EMBL" id="SCB25701.1"/>
    </source>
</evidence>
<accession>A0A1C3VDD9</accession>
<dbReference type="AlphaFoldDB" id="A0A1C3VDD9"/>
<organism evidence="2 3">
    <name type="scientific">Rhizobium lusitanum</name>
    <dbReference type="NCBI Taxonomy" id="293958"/>
    <lineage>
        <taxon>Bacteria</taxon>
        <taxon>Pseudomonadati</taxon>
        <taxon>Pseudomonadota</taxon>
        <taxon>Alphaproteobacteria</taxon>
        <taxon>Hyphomicrobiales</taxon>
        <taxon>Rhizobiaceae</taxon>
        <taxon>Rhizobium/Agrobacterium group</taxon>
        <taxon>Rhizobium</taxon>
    </lineage>
</organism>
<name>A0A1C3VDD9_9HYPH</name>